<evidence type="ECO:0000313" key="3">
    <source>
        <dbReference type="Proteomes" id="UP000774804"/>
    </source>
</evidence>
<dbReference type="InterPro" id="IPR025476">
    <property type="entry name" value="Helitron_helicase-like"/>
</dbReference>
<dbReference type="VEuPathDB" id="FungiDB:PC110_g22617"/>
<evidence type="ECO:0000259" key="1">
    <source>
        <dbReference type="Pfam" id="PF14214"/>
    </source>
</evidence>
<gene>
    <name evidence="2" type="ORF">PC115_g23323</name>
</gene>
<dbReference type="PANTHER" id="PTHR45786">
    <property type="entry name" value="DNA BINDING PROTEIN-LIKE"/>
    <property type="match status" value="1"/>
</dbReference>
<reference evidence="2" key="1">
    <citation type="submission" date="2018-10" db="EMBL/GenBank/DDBJ databases">
        <title>Effector identification in a new, highly contiguous assembly of the strawberry crown rot pathogen Phytophthora cactorum.</title>
        <authorList>
            <person name="Armitage A.D."/>
            <person name="Nellist C.F."/>
            <person name="Bates H."/>
            <person name="Vickerstaff R.J."/>
            <person name="Harrison R.J."/>
        </authorList>
    </citation>
    <scope>NUCLEOTIDE SEQUENCE</scope>
    <source>
        <strain evidence="2">4032</strain>
    </source>
</reference>
<accession>A0A8T1AFR1</accession>
<sequence>MGHYLGSLLPYTDQITNQPVTPKFAQIYTVDPDMQQRTTRRRGIFSDLCPVALGDIEAMMAEHNPLAQQFLTFGERLRDLRERGGDIVDVRFRLHENRSRPGTYNLPTVSEVGATMIEDGNLDQPRDIILYAKDHRLFRLFETHATYDPLQYPLLLPYGELGWTYTDTYDGDIVRRNKREMSLREHVAYRLYQKRDDESVLHQGGRLFQQYCVDQRAKCEQEQLRWVAAHQSEIRADLYSGLNDSLMNESTTILGEGEALLSEYNRSTRALQHPDQPRQRDNHFLNQIGKRVILPSSHSVGPRSMYKSYQDSMTIVREYGKPDAFVTMACSPTWEEIMEKIPDGQTAQDRPDIIARVWQLKLGAELKALDEGVLGRVHARIYVVEFQKRGLPLIHILVILAEEDKPHTRQIIDKMVSAELPDKEKNPQLYETVTTCMIHGPCGAAYPNAVCMKDGKSTKGFPKPLSEVTKGNVAGYPVYRRRRRAAGVVLTNGKEYDNETSNQWVVPYNPYLSQKYNCHINVEVYTAITAVKYLYKYVYKGSDTAAITVEAVYISGQSLHAATGLLSPRKKHALTQLTIHLENEQMVTFRSSDDPAVVVSRGKHTMLTRFFELCASEAHENQVAKSALYQDIPNLFRWDTKAKRWVRRKRYQAALGRMIHVSPRDMQRFYMRVLLCHRKDRRPLKIYERKMVSLTIRIAKLRSTRDILRMTQNG</sequence>
<dbReference type="Proteomes" id="UP000774804">
    <property type="component" value="Unassembled WGS sequence"/>
</dbReference>
<feature type="domain" description="Helitron helicase-like" evidence="1">
    <location>
        <begin position="186"/>
        <end position="398"/>
    </location>
</feature>
<organism evidence="2 3">
    <name type="scientific">Phytophthora cactorum</name>
    <dbReference type="NCBI Taxonomy" id="29920"/>
    <lineage>
        <taxon>Eukaryota</taxon>
        <taxon>Sar</taxon>
        <taxon>Stramenopiles</taxon>
        <taxon>Oomycota</taxon>
        <taxon>Peronosporomycetes</taxon>
        <taxon>Peronosporales</taxon>
        <taxon>Peronosporaceae</taxon>
        <taxon>Phytophthora</taxon>
    </lineage>
</organism>
<dbReference type="EMBL" id="RCMI01002268">
    <property type="protein sequence ID" value="KAG2877614.1"/>
    <property type="molecule type" value="Genomic_DNA"/>
</dbReference>
<name>A0A8T1AFR1_9STRA</name>
<comment type="caution">
    <text evidence="2">The sequence shown here is derived from an EMBL/GenBank/DDBJ whole genome shotgun (WGS) entry which is preliminary data.</text>
</comment>
<dbReference type="VEuPathDB" id="FungiDB:PC110_g23544"/>
<dbReference type="Pfam" id="PF14214">
    <property type="entry name" value="Helitron_like_N"/>
    <property type="match status" value="1"/>
</dbReference>
<evidence type="ECO:0000313" key="2">
    <source>
        <dbReference type="EMBL" id="KAG2877614.1"/>
    </source>
</evidence>
<protein>
    <recommendedName>
        <fullName evidence="1">Helitron helicase-like domain-containing protein</fullName>
    </recommendedName>
</protein>
<proteinExistence type="predicted"/>
<dbReference type="AlphaFoldDB" id="A0A8T1AFR1"/>
<dbReference type="PANTHER" id="PTHR45786:SF74">
    <property type="entry name" value="ATP-DEPENDENT DNA HELICASE"/>
    <property type="match status" value="1"/>
</dbReference>